<proteinExistence type="predicted"/>
<dbReference type="EMBL" id="QYBA01000103">
    <property type="protein sequence ID" value="TKY91943.1"/>
    <property type="molecule type" value="Genomic_DNA"/>
</dbReference>
<comment type="caution">
    <text evidence="1">The sequence shown here is derived from an EMBL/GenBank/DDBJ whole genome shotgun (WGS) entry which is preliminary data.</text>
</comment>
<protein>
    <submittedName>
        <fullName evidence="1">Uncharacterized protein</fullName>
    </submittedName>
</protein>
<reference evidence="1" key="1">
    <citation type="submission" date="2018-09" db="EMBL/GenBank/DDBJ databases">
        <title>A genomic encyclopedia of anaerobic methanotrophic archaea.</title>
        <authorList>
            <person name="Skennerton C.T."/>
            <person name="Chadwick G.L."/>
            <person name="Laso-Perez R."/>
            <person name="Leu A.O."/>
            <person name="Speth D.R."/>
            <person name="Yu H."/>
            <person name="Morgan-Lang C."/>
            <person name="Hatzenpichler R."/>
            <person name="Goudeau D."/>
            <person name="Malmstrom R."/>
            <person name="Woyke T."/>
            <person name="Hallam S."/>
            <person name="Tyson G.W."/>
            <person name="Wegener G."/>
            <person name="Boetius A."/>
            <person name="Orphan V.J."/>
        </authorList>
    </citation>
    <scope>NUCLEOTIDE SEQUENCE</scope>
    <source>
        <strain evidence="1">CONS3730D10UFb2</strain>
    </source>
</reference>
<organism evidence="1 2">
    <name type="scientific">Candidatus Methanomarinus sp</name>
    <dbReference type="NCBI Taxonomy" id="3386244"/>
    <lineage>
        <taxon>Archaea</taxon>
        <taxon>Methanobacteriati</taxon>
        <taxon>Methanobacteriota</taxon>
        <taxon>Stenosarchaea group</taxon>
        <taxon>Methanomicrobia</taxon>
        <taxon>Methanosarcinales</taxon>
        <taxon>ANME-2 cluster</taxon>
        <taxon>Candidatus Methanocomedenaceae</taxon>
        <taxon>Candidatus Methanomarinus</taxon>
    </lineage>
</organism>
<name>A0AC61SB90_9EURY</name>
<sequence>MLKQNDGKKNKNCCYMDRECTPKCVAYSMSKDMNKIAEELELSNMHCIRLLVELTDLMKMQELMSFEDFKDEDNF</sequence>
<gene>
    <name evidence="1" type="ORF">C5S46_03200</name>
</gene>
<evidence type="ECO:0000313" key="1">
    <source>
        <dbReference type="EMBL" id="TKY91943.1"/>
    </source>
</evidence>
<dbReference type="Proteomes" id="UP000315423">
    <property type="component" value="Unassembled WGS sequence"/>
</dbReference>
<evidence type="ECO:0000313" key="2">
    <source>
        <dbReference type="Proteomes" id="UP000315423"/>
    </source>
</evidence>
<accession>A0AC61SB90</accession>